<dbReference type="KEGG" id="tdl:TDEL_0D04260"/>
<organism evidence="3 4">
    <name type="scientific">Torulaspora delbrueckii</name>
    <name type="common">Yeast</name>
    <name type="synonym">Candida colliculosa</name>
    <dbReference type="NCBI Taxonomy" id="4950"/>
    <lineage>
        <taxon>Eukaryota</taxon>
        <taxon>Fungi</taxon>
        <taxon>Dikarya</taxon>
        <taxon>Ascomycota</taxon>
        <taxon>Saccharomycotina</taxon>
        <taxon>Saccharomycetes</taxon>
        <taxon>Saccharomycetales</taxon>
        <taxon>Saccharomycetaceae</taxon>
        <taxon>Torulaspora</taxon>
    </lineage>
</organism>
<feature type="region of interest" description="Disordered" evidence="2">
    <location>
        <begin position="164"/>
        <end position="186"/>
    </location>
</feature>
<dbReference type="SMART" id="SM00671">
    <property type="entry name" value="SEL1"/>
    <property type="match status" value="2"/>
</dbReference>
<feature type="region of interest" description="Disordered" evidence="2">
    <location>
        <begin position="228"/>
        <end position="304"/>
    </location>
</feature>
<dbReference type="GO" id="GO:0010972">
    <property type="term" value="P:negative regulation of G2/M transition of mitotic cell cycle"/>
    <property type="evidence" value="ECO:0007669"/>
    <property type="project" value="TreeGrafter"/>
</dbReference>
<dbReference type="InterPro" id="IPR052945">
    <property type="entry name" value="Mitotic_Regulator"/>
</dbReference>
<evidence type="ECO:0000256" key="2">
    <source>
        <dbReference type="SAM" id="MobiDB-lite"/>
    </source>
</evidence>
<dbReference type="GO" id="GO:0032153">
    <property type="term" value="C:cell division site"/>
    <property type="evidence" value="ECO:0007669"/>
    <property type="project" value="TreeGrafter"/>
</dbReference>
<feature type="compositionally biased region" description="Polar residues" evidence="2">
    <location>
        <begin position="228"/>
        <end position="238"/>
    </location>
</feature>
<dbReference type="SUPFAM" id="SSF81901">
    <property type="entry name" value="HCP-like"/>
    <property type="match status" value="1"/>
</dbReference>
<dbReference type="OrthoDB" id="2148946at2759"/>
<evidence type="ECO:0000256" key="1">
    <source>
        <dbReference type="SAM" id="Coils"/>
    </source>
</evidence>
<feature type="compositionally biased region" description="Basic and acidic residues" evidence="2">
    <location>
        <begin position="239"/>
        <end position="249"/>
    </location>
</feature>
<dbReference type="PANTHER" id="PTHR43628:SF11">
    <property type="entry name" value="PROTEIN DSF2"/>
    <property type="match status" value="1"/>
</dbReference>
<protein>
    <recommendedName>
        <fullName evidence="5">Protein DSF2</fullName>
    </recommendedName>
</protein>
<dbReference type="PANTHER" id="PTHR43628">
    <property type="entry name" value="ACTIVATOR OF C KINASE PROTEIN 1-RELATED"/>
    <property type="match status" value="1"/>
</dbReference>
<accession>G8ZTR6</accession>
<feature type="region of interest" description="Disordered" evidence="2">
    <location>
        <begin position="338"/>
        <end position="372"/>
    </location>
</feature>
<feature type="compositionally biased region" description="Polar residues" evidence="2">
    <location>
        <begin position="255"/>
        <end position="267"/>
    </location>
</feature>
<feature type="compositionally biased region" description="Low complexity" evidence="2">
    <location>
        <begin position="338"/>
        <end position="353"/>
    </location>
</feature>
<proteinExistence type="predicted"/>
<evidence type="ECO:0000313" key="4">
    <source>
        <dbReference type="Proteomes" id="UP000005627"/>
    </source>
</evidence>
<evidence type="ECO:0008006" key="5">
    <source>
        <dbReference type="Google" id="ProtNLM"/>
    </source>
</evidence>
<dbReference type="FunCoup" id="G8ZTR6">
    <property type="interactions" value="73"/>
</dbReference>
<reference evidence="3 4" key="1">
    <citation type="journal article" date="2011" name="Proc. Natl. Acad. Sci. U.S.A.">
        <title>Evolutionary erosion of yeast sex chromosomes by mating-type switching accidents.</title>
        <authorList>
            <person name="Gordon J.L."/>
            <person name="Armisen D."/>
            <person name="Proux-Wera E."/>
            <person name="Oheigeartaigh S.S."/>
            <person name="Byrne K.P."/>
            <person name="Wolfe K.H."/>
        </authorList>
    </citation>
    <scope>NUCLEOTIDE SEQUENCE [LARGE SCALE GENOMIC DNA]</scope>
    <source>
        <strain evidence="4">ATCC 10662 / CBS 1146 / NBRC 0425 / NCYC 2629 / NRRL Y-866</strain>
    </source>
</reference>
<dbReference type="Proteomes" id="UP000005627">
    <property type="component" value="Chromosome 4"/>
</dbReference>
<dbReference type="Gene3D" id="1.25.40.10">
    <property type="entry name" value="Tetratricopeptide repeat domain"/>
    <property type="match status" value="1"/>
</dbReference>
<feature type="coiled-coil region" evidence="1">
    <location>
        <begin position="66"/>
        <end position="96"/>
    </location>
</feature>
<dbReference type="GeneID" id="11502444"/>
<gene>
    <name evidence="3" type="primary">TDEL0D04260</name>
    <name evidence="3" type="ORF">TDEL_0D04260</name>
</gene>
<feature type="compositionally biased region" description="Low complexity" evidence="2">
    <location>
        <begin position="281"/>
        <end position="293"/>
    </location>
</feature>
<dbReference type="HOGENOM" id="CLU_364101_0_0_1"/>
<dbReference type="InParanoid" id="G8ZTR6"/>
<feature type="compositionally biased region" description="Polar residues" evidence="2">
    <location>
        <begin position="420"/>
        <end position="440"/>
    </location>
</feature>
<feature type="region of interest" description="Disordered" evidence="2">
    <location>
        <begin position="1"/>
        <end position="31"/>
    </location>
</feature>
<feature type="region of interest" description="Disordered" evidence="2">
    <location>
        <begin position="416"/>
        <end position="478"/>
    </location>
</feature>
<dbReference type="Pfam" id="PF08238">
    <property type="entry name" value="Sel1"/>
    <property type="match status" value="3"/>
</dbReference>
<dbReference type="InterPro" id="IPR011990">
    <property type="entry name" value="TPR-like_helical_dom_sf"/>
</dbReference>
<feature type="compositionally biased region" description="Polar residues" evidence="2">
    <location>
        <begin position="458"/>
        <end position="478"/>
    </location>
</feature>
<name>G8ZTR6_TORDE</name>
<dbReference type="InterPro" id="IPR006597">
    <property type="entry name" value="Sel1-like"/>
</dbReference>
<dbReference type="EMBL" id="HE616745">
    <property type="protein sequence ID" value="CCE92010.1"/>
    <property type="molecule type" value="Genomic_DNA"/>
</dbReference>
<dbReference type="RefSeq" id="XP_003681221.1">
    <property type="nucleotide sequence ID" value="XM_003681173.1"/>
</dbReference>
<dbReference type="STRING" id="1076872.G8ZTR6"/>
<dbReference type="AlphaFoldDB" id="G8ZTR6"/>
<evidence type="ECO:0000313" key="3">
    <source>
        <dbReference type="EMBL" id="CCE92010.1"/>
    </source>
</evidence>
<dbReference type="eggNOG" id="ENOG502QW3C">
    <property type="taxonomic scope" value="Eukaryota"/>
</dbReference>
<keyword evidence="4" id="KW-1185">Reference proteome</keyword>
<sequence length="687" mass="77358">MMNTDWGRPSPLDELRNQSDYFPDPTTYDDSESINTFQEESRNQQYMGTNRSMISFETVQTNERLLDKLELNAEDEALLQQALKEEEEKSRNLEIKQYSGPIICMPASKFPSLRTKGLSASRDMDHKVKELSLQSLNLRGNHSSSTVEQHYAAKSRYSYLAEEDTDSDFNGPTDDEISHTSHSANEQQVLHEQTPLNVVNFENFRFENTKLINQYPLLFVKDTRSKRSNGLQPIITSSEPRELTGDKTPQRSGRLYQNGSGNSTKTSFVDVGQLSKPKTQSSADSDLSLNLSSKGLEGSQEAYVTTPSPVMDKSFLMDISKQPTPPYKAHRKKSSFSFKNLFKSPKSTKSKTSVESRNSFEQSVRSSVESSPKKRPQYLRNFIFPANPVLQFEPSTPRKSSHLVTRKAHHFRSLSDFHKTTPSTVDLTPTQKYNGQNASSKPRRKLSLDSRRPAFPVSSFQTPPHSRHQSGNSLKFSNGRTVERPLYFTAGPNTPSNSSNQINLAIQMRNRGKLEESARRLRNACQSDDGTAHLLYGLALRHGCGVPKDYKESLHYIKVATGVKSEPEEVFNITVDPFGIEENGSLPQVVPEPMAPALYECGMAYLKGYGVENPDEQKGLKYLEKAAALGHIDSMCLSATIWSKKSAVRKKDVARAAAWFRLAEKRGANLIGSDWIHKDKYMKKAHR</sequence>
<keyword evidence="1" id="KW-0175">Coiled coil</keyword>
<feature type="compositionally biased region" description="Polar residues" evidence="2">
    <location>
        <begin position="355"/>
        <end position="370"/>
    </location>
</feature>